<dbReference type="PANTHER" id="PTHR23079:SF55">
    <property type="entry name" value="RNA-DIRECTED RNA POLYMERASE"/>
    <property type="match status" value="1"/>
</dbReference>
<dbReference type="OrthoDB" id="349390at2759"/>
<protein>
    <submittedName>
        <fullName evidence="2">RNA-dependent RNA polymerase</fullName>
    </submittedName>
</protein>
<name>A0A023B7X2_GRENI</name>
<proteinExistence type="predicted"/>
<reference evidence="2" key="1">
    <citation type="submission" date="2013-12" db="EMBL/GenBank/DDBJ databases">
        <authorList>
            <person name="Omoto C.K."/>
            <person name="Sibley D."/>
            <person name="Venepally P."/>
            <person name="Hadjithomas M."/>
            <person name="Karamycheva S."/>
            <person name="Brunk B."/>
            <person name="Roos D."/>
            <person name="Caler E."/>
            <person name="Lorenzi H."/>
        </authorList>
    </citation>
    <scope>NUCLEOTIDE SEQUENCE</scope>
</reference>
<dbReference type="InterPro" id="IPR007855">
    <property type="entry name" value="RDRP"/>
</dbReference>
<organism evidence="2 3">
    <name type="scientific">Gregarina niphandrodes</name>
    <name type="common">Septate eugregarine</name>
    <dbReference type="NCBI Taxonomy" id="110365"/>
    <lineage>
        <taxon>Eukaryota</taxon>
        <taxon>Sar</taxon>
        <taxon>Alveolata</taxon>
        <taxon>Apicomplexa</taxon>
        <taxon>Conoidasida</taxon>
        <taxon>Gregarinasina</taxon>
        <taxon>Eugregarinorida</taxon>
        <taxon>Gregarinidae</taxon>
        <taxon>Gregarina</taxon>
    </lineage>
</organism>
<accession>A0A023B7X2</accession>
<evidence type="ECO:0000313" key="2">
    <source>
        <dbReference type="EMBL" id="EZG67978.1"/>
    </source>
</evidence>
<keyword evidence="2" id="KW-0696">RNA-directed RNA polymerase</keyword>
<keyword evidence="2" id="KW-0808">Transferase</keyword>
<dbReference type="EMBL" id="AFNH02000490">
    <property type="protein sequence ID" value="EZG67978.1"/>
    <property type="molecule type" value="Genomic_DNA"/>
</dbReference>
<keyword evidence="2" id="KW-0548">Nucleotidyltransferase</keyword>
<dbReference type="Proteomes" id="UP000019763">
    <property type="component" value="Unassembled WGS sequence"/>
</dbReference>
<dbReference type="GeneID" id="22912411"/>
<keyword evidence="3" id="KW-1185">Reference proteome</keyword>
<sequence>MWRTGRDFGSHKFQLKDVNGYVYECESDRDWPNGTVTRHSTWYDYEYFKKTFTEGTFDCLIAGRSLISAAEVQACLSQIACVKNVIDKRYDKKDSVLKEISIHLFSIEMRLAFFHNMKFTTRTGKEFDLKFEGTSRYDESRDTYRALFAENMIFSSHIRTELLKNIPKKKARMISERKLGKDDLIQTVEIYPGSLLHNNMMAGPLTGRMVFDPTLVPAGGNSLPDNGRTGPSARWDYLVGFLLPSGSQLKYRFGIMYYHNRMEIYGQLLTYDIKPYKITERTTANYLKSPIKFVVYHWHLISSPSVAIPYNSFLDIRQREFLDQAHVNEMADRLTEPLLFSFHCHSAFQVFRYGNHEDKEREKDEEFSVHIDSNLFLPTFVHHDYATRSGPHRTKKVDGSWPIERALANTMLKSTGMTFLIRLLPTAGTRFDVTRWSMDKIGDILSHLSYYRIWKPRRAGIRSADDARGAAKVIRLVLPVENTELKTQEYFTLLWKRRVNYLCYGAMVQLVQNGWYPKRYIADYMDRQRTTKKSSRALAADLMSGKYQDPIMYSALITLCQCAKRKGRLTNIRKTYDDALSQAFHFQHPLPVTTADTVTLYHAYIMPSRTCIMGPYTESSNRVLRKYIDSLHQFMRATFVDTEGQRSHYNRFDERLLSHKLNMTFQTGFPFGCHTFEYLAYGNSQLKECSFWAFSEDATTKLDGGLKKDEEVLRELGTVKDKFIGKRAARLGQCFTASKQGLVVKEDKRMIEPDVCTPVRLNSASTFCFTDGIGRMGRNVASEITRELGLKLQTSAVQIRYKGHKGMLVFDPYMKNPDYIAFRESQKKFESAAVSLEICEWSRPISLQLNKDLILLLSTWNVPDSAFLNLLKEEQDSLVGLFQSRRNALSFLFTPRLQSATAISNLLMWLIRTGFDPLTSPFMTSCLRHLRRWIWRDDLHEFRLACPKGAQAFGVNDNTGILKYDNGIGMPQVFLQISHRSRHTLMQSELGFKTALNYRLDDELDEEGSRNTDCWVIKGHVLVSKSPSHDPGDIIVCEAIDDPGLYHLVDVVVFPGPGPIVHPRHPGNGDHSYYRSRGTTYNGPRDIPNMMSGGDLDGDMFQIIWEPSIVKPAAKKFLDCPDECPHPPGDYTIPFTAGERPTVISELIDANSEIKKIETPQEWFVHYHRYDNLSLLSVRWLYKMLDSSVYRGLKGRHPECLDLAARASLSVDFAKQGTTAKMPKGKSPCLPYFLVSEMSGRERRFQELNYDCKDSILGKIWETMEDCQRPYVSDSCCIITHEGFYRDTEDGSLAKILAYAHNGYYGGITNYTNLSTTLHNTVSIEDYGPDNSDHAPLHSLPVYIRRPGRAAVCWKNVSDIWCLCRIDFETISPHDPLDFELFAITTEPHYHARRRVTLVSQTLTPPLEESTSDTQTDLRPCILHKSYGSFAVMGIKLKMKQRHLNYLIKSFRIVVKTKVNDASRIIGVSNDIDLGYDGEIPKCWDRRPAYKHLRNIPRSLLYVHYLERYEKTNTFQA</sequence>
<dbReference type="GO" id="GO:0030422">
    <property type="term" value="P:siRNA processing"/>
    <property type="evidence" value="ECO:0007669"/>
    <property type="project" value="TreeGrafter"/>
</dbReference>
<dbReference type="InterPro" id="IPR057596">
    <property type="entry name" value="RDRP_core"/>
</dbReference>
<dbReference type="GO" id="GO:0003968">
    <property type="term" value="F:RNA-directed RNA polymerase activity"/>
    <property type="evidence" value="ECO:0007669"/>
    <property type="project" value="UniProtKB-KW"/>
</dbReference>
<dbReference type="GO" id="GO:0003723">
    <property type="term" value="F:RNA binding"/>
    <property type="evidence" value="ECO:0007669"/>
    <property type="project" value="UniProtKB-KW"/>
</dbReference>
<dbReference type="PANTHER" id="PTHR23079">
    <property type="entry name" value="RNA-DEPENDENT RNA POLYMERASE"/>
    <property type="match status" value="1"/>
</dbReference>
<feature type="domain" description="RDRP core" evidence="1">
    <location>
        <begin position="605"/>
        <end position="1261"/>
    </location>
</feature>
<dbReference type="GO" id="GO:0031380">
    <property type="term" value="C:nuclear RNA-directed RNA polymerase complex"/>
    <property type="evidence" value="ECO:0007669"/>
    <property type="project" value="TreeGrafter"/>
</dbReference>
<dbReference type="RefSeq" id="XP_011130127.1">
    <property type="nucleotide sequence ID" value="XM_011131825.1"/>
</dbReference>
<comment type="caution">
    <text evidence="2">The sequence shown here is derived from an EMBL/GenBank/DDBJ whole genome shotgun (WGS) entry which is preliminary data.</text>
</comment>
<dbReference type="eggNOG" id="KOG0988">
    <property type="taxonomic scope" value="Eukaryota"/>
</dbReference>
<evidence type="ECO:0000259" key="1">
    <source>
        <dbReference type="Pfam" id="PF05183"/>
    </source>
</evidence>
<dbReference type="VEuPathDB" id="CryptoDB:GNI_065250"/>
<evidence type="ECO:0000313" key="3">
    <source>
        <dbReference type="Proteomes" id="UP000019763"/>
    </source>
</evidence>
<gene>
    <name evidence="2" type="ORF">GNI_065250</name>
</gene>
<dbReference type="Pfam" id="PF05183">
    <property type="entry name" value="RdRP"/>
    <property type="match status" value="1"/>
</dbReference>